<dbReference type="Pfam" id="PF00288">
    <property type="entry name" value="GHMP_kinases_N"/>
    <property type="match status" value="1"/>
</dbReference>
<evidence type="ECO:0000313" key="14">
    <source>
        <dbReference type="Proteomes" id="UP000075221"/>
    </source>
</evidence>
<protein>
    <recommendedName>
        <fullName evidence="15">Mevalonate kinase</fullName>
    </recommendedName>
</protein>
<evidence type="ECO:0000256" key="6">
    <source>
        <dbReference type="ARBA" id="ARBA00022840"/>
    </source>
</evidence>
<keyword evidence="6" id="KW-0067">ATP-binding</keyword>
<organism evidence="13 14">
    <name type="scientific">Acidipropionibacterium acidipropionici</name>
    <dbReference type="NCBI Taxonomy" id="1748"/>
    <lineage>
        <taxon>Bacteria</taxon>
        <taxon>Bacillati</taxon>
        <taxon>Actinomycetota</taxon>
        <taxon>Actinomycetes</taxon>
        <taxon>Propionibacteriales</taxon>
        <taxon>Propionibacteriaceae</taxon>
        <taxon>Acidipropionibacterium</taxon>
    </lineage>
</organism>
<evidence type="ECO:0000256" key="3">
    <source>
        <dbReference type="ARBA" id="ARBA00022679"/>
    </source>
</evidence>
<dbReference type="InterPro" id="IPR020568">
    <property type="entry name" value="Ribosomal_Su5_D2-typ_SF"/>
</dbReference>
<sequence length="356" mass="36928">MTTEVDGSYPAARHTHEDGLASAPIRPDADEQSGIIGAEQSGIGMAEERAAVGTSHAKAILFGEHAVVYGAPAVAIPLHALTATAQVTERPAGTHIHSALFRGQADDAPARVQPLLEALYSALRRTGHAGQGVDLRLDSTIPYERGLGSSAAVAVAVARAVAALEHHEFDAEDIHAVAMDAETIAHGKSSGLDPRTVASAVPIRFLGGQVSPVSVGSRLDFVLADTGRAGATGKAVSAVRRRLEAEPDVVTPLIDRLAELAEIGTSCMASGDREALGAHMCEVHRHLAELGVSDLTLERLVDAADRAGAMGAKLTGGGRGGCVIVLARDEEHAEHVEVDLRRAGATRTWRTAVEAA</sequence>
<dbReference type="Gene3D" id="3.30.230.10">
    <property type="match status" value="1"/>
</dbReference>
<keyword evidence="8" id="KW-0443">Lipid metabolism</keyword>
<dbReference type="GO" id="GO:0019287">
    <property type="term" value="P:isopentenyl diphosphate biosynthetic process, mevalonate pathway"/>
    <property type="evidence" value="ECO:0007669"/>
    <property type="project" value="TreeGrafter"/>
</dbReference>
<keyword evidence="4" id="KW-0547">Nucleotide-binding</keyword>
<dbReference type="Proteomes" id="UP000075221">
    <property type="component" value="Chromosome"/>
</dbReference>
<dbReference type="Pfam" id="PF08544">
    <property type="entry name" value="GHMP_kinases_C"/>
    <property type="match status" value="1"/>
</dbReference>
<dbReference type="PANTHER" id="PTHR43290">
    <property type="entry name" value="MEVALONATE KINASE"/>
    <property type="match status" value="1"/>
</dbReference>
<evidence type="ECO:0000256" key="4">
    <source>
        <dbReference type="ARBA" id="ARBA00022741"/>
    </source>
</evidence>
<keyword evidence="3" id="KW-0808">Transferase</keyword>
<evidence type="ECO:0000256" key="8">
    <source>
        <dbReference type="ARBA" id="ARBA00023098"/>
    </source>
</evidence>
<dbReference type="AlphaFoldDB" id="A0AAC9ANF1"/>
<proteinExistence type="predicted"/>
<evidence type="ECO:0000256" key="10">
    <source>
        <dbReference type="SAM" id="MobiDB-lite"/>
    </source>
</evidence>
<feature type="domain" description="GHMP kinase N-terminal" evidence="11">
    <location>
        <begin position="120"/>
        <end position="193"/>
    </location>
</feature>
<keyword evidence="5" id="KW-0418">Kinase</keyword>
<dbReference type="PANTHER" id="PTHR43290:SF2">
    <property type="entry name" value="MEVALONATE KINASE"/>
    <property type="match status" value="1"/>
</dbReference>
<dbReference type="RefSeq" id="WP_062819348.1">
    <property type="nucleotide sequence ID" value="NZ_CP014352.1"/>
</dbReference>
<dbReference type="InterPro" id="IPR013750">
    <property type="entry name" value="GHMP_kinase_C_dom"/>
</dbReference>
<reference evidence="13 14" key="1">
    <citation type="submission" date="2016-02" db="EMBL/GenBank/DDBJ databases">
        <title>Complete Genome Sequence of Propionibacterium acidipropionici ATCC 55737.</title>
        <authorList>
            <person name="Luna Flores C.H."/>
            <person name="Nielsen L.K."/>
            <person name="Marcellin E."/>
        </authorList>
    </citation>
    <scope>NUCLEOTIDE SEQUENCE [LARGE SCALE GENOMIC DNA]</scope>
    <source>
        <strain evidence="13 14">ATCC 55737</strain>
    </source>
</reference>
<dbReference type="PRINTS" id="PR00959">
    <property type="entry name" value="MEVGALKINASE"/>
</dbReference>
<evidence type="ECO:0000256" key="1">
    <source>
        <dbReference type="ARBA" id="ARBA00022490"/>
    </source>
</evidence>
<dbReference type="GO" id="GO:0005829">
    <property type="term" value="C:cytosol"/>
    <property type="evidence" value="ECO:0007669"/>
    <property type="project" value="TreeGrafter"/>
</dbReference>
<dbReference type="NCBIfam" id="TIGR00549">
    <property type="entry name" value="mevalon_kin"/>
    <property type="match status" value="1"/>
</dbReference>
<evidence type="ECO:0000256" key="9">
    <source>
        <dbReference type="ARBA" id="ARBA00029438"/>
    </source>
</evidence>
<accession>A0AAC9ANF1</accession>
<evidence type="ECO:0008006" key="15">
    <source>
        <dbReference type="Google" id="ProtNLM"/>
    </source>
</evidence>
<dbReference type="InterPro" id="IPR036554">
    <property type="entry name" value="GHMP_kinase_C_sf"/>
</dbReference>
<feature type="region of interest" description="Disordered" evidence="10">
    <location>
        <begin position="1"/>
        <end position="29"/>
    </location>
</feature>
<evidence type="ECO:0000259" key="12">
    <source>
        <dbReference type="Pfam" id="PF08544"/>
    </source>
</evidence>
<dbReference type="InterPro" id="IPR006204">
    <property type="entry name" value="GHMP_kinase_N_dom"/>
</dbReference>
<dbReference type="SUPFAM" id="SSF54211">
    <property type="entry name" value="Ribosomal protein S5 domain 2-like"/>
    <property type="match status" value="1"/>
</dbReference>
<evidence type="ECO:0000256" key="7">
    <source>
        <dbReference type="ARBA" id="ARBA00022842"/>
    </source>
</evidence>
<evidence type="ECO:0000256" key="5">
    <source>
        <dbReference type="ARBA" id="ARBA00022777"/>
    </source>
</evidence>
<dbReference type="SUPFAM" id="SSF55060">
    <property type="entry name" value="GHMP Kinase, C-terminal domain"/>
    <property type="match status" value="1"/>
</dbReference>
<evidence type="ECO:0000259" key="11">
    <source>
        <dbReference type="Pfam" id="PF00288"/>
    </source>
</evidence>
<feature type="domain" description="GHMP kinase C-terminal" evidence="12">
    <location>
        <begin position="268"/>
        <end position="344"/>
    </location>
</feature>
<evidence type="ECO:0000313" key="13">
    <source>
        <dbReference type="EMBL" id="AMS05157.1"/>
    </source>
</evidence>
<dbReference type="InterPro" id="IPR014721">
    <property type="entry name" value="Ribsml_uS5_D2-typ_fold_subgr"/>
</dbReference>
<dbReference type="GO" id="GO:0004496">
    <property type="term" value="F:mevalonate kinase activity"/>
    <property type="evidence" value="ECO:0007669"/>
    <property type="project" value="InterPro"/>
</dbReference>
<dbReference type="GO" id="GO:0005524">
    <property type="term" value="F:ATP binding"/>
    <property type="evidence" value="ECO:0007669"/>
    <property type="project" value="UniProtKB-KW"/>
</dbReference>
<gene>
    <name evidence="13" type="ORF">AXH35_06450</name>
</gene>
<keyword evidence="2" id="KW-0444">Lipid biosynthesis</keyword>
<keyword evidence="1" id="KW-0963">Cytoplasm</keyword>
<dbReference type="InterPro" id="IPR006205">
    <property type="entry name" value="Mev_gal_kin"/>
</dbReference>
<keyword evidence="7" id="KW-0460">Magnesium</keyword>
<name>A0AAC9ANF1_9ACTN</name>
<evidence type="ECO:0000256" key="2">
    <source>
        <dbReference type="ARBA" id="ARBA00022516"/>
    </source>
</evidence>
<dbReference type="Gene3D" id="3.30.70.890">
    <property type="entry name" value="GHMP kinase, C-terminal domain"/>
    <property type="match status" value="1"/>
</dbReference>
<dbReference type="EMBL" id="CP014352">
    <property type="protein sequence ID" value="AMS05157.1"/>
    <property type="molecule type" value="Genomic_DNA"/>
</dbReference>
<comment type="pathway">
    <text evidence="9">Isoprenoid biosynthesis; isopentenyl diphosphate biosynthesis via mevalonate pathway; isopentenyl diphosphate from (R)-mevalonate: step 1/3.</text>
</comment>